<evidence type="ECO:0008006" key="3">
    <source>
        <dbReference type="Google" id="ProtNLM"/>
    </source>
</evidence>
<dbReference type="KEGG" id="mcau:MIT9_P0516"/>
<evidence type="ECO:0000313" key="1">
    <source>
        <dbReference type="EMBL" id="BCX80938.1"/>
    </source>
</evidence>
<dbReference type="RefSeq" id="WP_317705883.1">
    <property type="nucleotide sequence ID" value="NZ_AP024714.1"/>
</dbReference>
<sequence>MQHSSTPGKHTSGIEVTGITEHGIWILFHGREYFLAYDDFPWFRDQPSERICHVQEITPGHLYWPDLDVDLSLEIIEHPERFPLLAT</sequence>
<dbReference type="Proteomes" id="UP001321825">
    <property type="component" value="Chromosome"/>
</dbReference>
<evidence type="ECO:0000313" key="2">
    <source>
        <dbReference type="Proteomes" id="UP001321825"/>
    </source>
</evidence>
<dbReference type="EMBL" id="AP024714">
    <property type="protein sequence ID" value="BCX80938.1"/>
    <property type="molecule type" value="Genomic_DNA"/>
</dbReference>
<name>A0AAU9C071_9GAMM</name>
<keyword evidence="2" id="KW-1185">Reference proteome</keyword>
<dbReference type="AlphaFoldDB" id="A0AAU9C071"/>
<proteinExistence type="predicted"/>
<dbReference type="Pfam" id="PF10387">
    <property type="entry name" value="DUF2442"/>
    <property type="match status" value="1"/>
</dbReference>
<protein>
    <recommendedName>
        <fullName evidence="3">Integron cassette protein</fullName>
    </recommendedName>
</protein>
<dbReference type="InterPro" id="IPR018841">
    <property type="entry name" value="DUF2442"/>
</dbReference>
<organism evidence="1 2">
    <name type="scientific">Methylomarinovum caldicuralii</name>
    <dbReference type="NCBI Taxonomy" id="438856"/>
    <lineage>
        <taxon>Bacteria</taxon>
        <taxon>Pseudomonadati</taxon>
        <taxon>Pseudomonadota</taxon>
        <taxon>Gammaproteobacteria</taxon>
        <taxon>Methylococcales</taxon>
        <taxon>Methylothermaceae</taxon>
        <taxon>Methylomarinovum</taxon>
    </lineage>
</organism>
<accession>A0AAU9C071</accession>
<gene>
    <name evidence="1" type="ORF">MIT9_P0516</name>
</gene>
<reference evidence="2" key="1">
    <citation type="journal article" date="2024" name="Int. J. Syst. Evol. Microbiol.">
        <title>Methylomarinovum tepidoasis sp. nov., a moderately thermophilic methanotroph of the family Methylothermaceae isolated from a deep-sea hydrothermal field.</title>
        <authorList>
            <person name="Hirayama H."/>
            <person name="Takaki Y."/>
            <person name="Abe M."/>
            <person name="Miyazaki M."/>
            <person name="Uematsu K."/>
            <person name="Matsui Y."/>
            <person name="Takai K."/>
        </authorList>
    </citation>
    <scope>NUCLEOTIDE SEQUENCE [LARGE SCALE GENOMIC DNA]</scope>
    <source>
        <strain evidence="2">IT-9</strain>
    </source>
</reference>